<dbReference type="Pfam" id="PF00696">
    <property type="entry name" value="AA_kinase"/>
    <property type="match status" value="1"/>
</dbReference>
<accession>A0A846TTD0</accession>
<comment type="function">
    <text evidence="11">Catalyzes the reversible phosphorylation of UMP to UDP.</text>
</comment>
<dbReference type="InterPro" id="IPR015963">
    <property type="entry name" value="Uridylate_kinase_bac"/>
</dbReference>
<dbReference type="EC" id="2.7.4.22" evidence="11"/>
<keyword evidence="8 11" id="KW-0067">ATP-binding</keyword>
<feature type="binding site" evidence="11">
    <location>
        <position position="74"/>
    </location>
    <ligand>
        <name>UMP</name>
        <dbReference type="ChEBI" id="CHEBI:57865"/>
    </ligand>
</feature>
<evidence type="ECO:0000256" key="10">
    <source>
        <dbReference type="ARBA" id="ARBA00047767"/>
    </source>
</evidence>
<comment type="activity regulation">
    <text evidence="11">Inhibited by UTP.</text>
</comment>
<dbReference type="InterPro" id="IPR001048">
    <property type="entry name" value="Asp/Glu/Uridylate_kinase"/>
</dbReference>
<dbReference type="PANTHER" id="PTHR42833:SF4">
    <property type="entry name" value="URIDYLATE KINASE PUMPKIN, CHLOROPLASTIC"/>
    <property type="match status" value="1"/>
</dbReference>
<evidence type="ECO:0000256" key="5">
    <source>
        <dbReference type="ARBA" id="ARBA00022679"/>
    </source>
</evidence>
<dbReference type="AlphaFoldDB" id="A0A846TTD0"/>
<evidence type="ECO:0000256" key="6">
    <source>
        <dbReference type="ARBA" id="ARBA00022741"/>
    </source>
</evidence>
<dbReference type="NCBIfam" id="TIGR02075">
    <property type="entry name" value="pyrH_bact"/>
    <property type="match status" value="1"/>
</dbReference>
<proteinExistence type="inferred from homology"/>
<keyword evidence="5 11" id="KW-0808">Transferase</keyword>
<comment type="pathway">
    <text evidence="2 11">Pyrimidine metabolism; CTP biosynthesis via de novo pathway; UDP from UMP (UMPK route): step 1/1.</text>
</comment>
<evidence type="ECO:0000313" key="14">
    <source>
        <dbReference type="Proteomes" id="UP000584587"/>
    </source>
</evidence>
<comment type="catalytic activity">
    <reaction evidence="10 11">
        <text>UMP + ATP = UDP + ADP</text>
        <dbReference type="Rhea" id="RHEA:24400"/>
        <dbReference type="ChEBI" id="CHEBI:30616"/>
        <dbReference type="ChEBI" id="CHEBI:57865"/>
        <dbReference type="ChEBI" id="CHEBI:58223"/>
        <dbReference type="ChEBI" id="CHEBI:456216"/>
        <dbReference type="EC" id="2.7.4.22"/>
    </reaction>
</comment>
<evidence type="ECO:0000256" key="3">
    <source>
        <dbReference type="ARBA" id="ARBA00007614"/>
    </source>
</evidence>
<feature type="binding site" evidence="11">
    <location>
        <begin position="135"/>
        <end position="142"/>
    </location>
    <ligand>
        <name>UMP</name>
        <dbReference type="ChEBI" id="CHEBI:57865"/>
    </ligand>
</feature>
<evidence type="ECO:0000256" key="7">
    <source>
        <dbReference type="ARBA" id="ARBA00022777"/>
    </source>
</evidence>
<comment type="caution">
    <text evidence="13">The sequence shown here is derived from an EMBL/GenBank/DDBJ whole genome shotgun (WGS) entry which is preliminary data.</text>
</comment>
<keyword evidence="6 11" id="KW-0547">Nucleotide-binding</keyword>
<sequence length="247" mass="27024">MENFKYKRILLKISGEALGSTDDLYSNEKIDKICQQIKTLINSKVQVALVVGGGNIWRGAKEGQKVGLDRTNADYMGMLATVMNALVLESKFRALGLNVIVQSALEVNKVAEPYYYKKAISRLEKGYVVILAGGTGYPYFTTDTTAALRAAEIKADVILMAKNGVDGVYDQDPQVNKNAVRFSSLDYQDITSKNLKVMDLTASTMSMEADLEIVVFDINTPDNIIKAAQGTAISTTISSKKNINSKE</sequence>
<feature type="domain" description="Aspartate/glutamate/uridylate kinase" evidence="12">
    <location>
        <begin position="7"/>
        <end position="217"/>
    </location>
</feature>
<dbReference type="HAMAP" id="MF_01220_B">
    <property type="entry name" value="PyrH_B"/>
    <property type="match status" value="1"/>
</dbReference>
<dbReference type="UniPathway" id="UPA00159">
    <property type="reaction ID" value="UER00275"/>
</dbReference>
<dbReference type="GO" id="GO:0006225">
    <property type="term" value="P:UDP biosynthetic process"/>
    <property type="evidence" value="ECO:0007669"/>
    <property type="project" value="TreeGrafter"/>
</dbReference>
<evidence type="ECO:0000256" key="1">
    <source>
        <dbReference type="ARBA" id="ARBA00004496"/>
    </source>
</evidence>
<dbReference type="InterPro" id="IPR011817">
    <property type="entry name" value="Uridylate_kinase"/>
</dbReference>
<keyword evidence="9 11" id="KW-0665">Pyrimidine biosynthesis</keyword>
<comment type="subunit">
    <text evidence="11">Homohexamer.</text>
</comment>
<feature type="binding site" evidence="11">
    <location>
        <position position="58"/>
    </location>
    <ligand>
        <name>ATP</name>
        <dbReference type="ChEBI" id="CHEBI:30616"/>
    </ligand>
</feature>
<evidence type="ECO:0000256" key="11">
    <source>
        <dbReference type="HAMAP-Rule" id="MF_01220"/>
    </source>
</evidence>
<dbReference type="CDD" id="cd04254">
    <property type="entry name" value="AAK_UMPK-PyrH-Ec"/>
    <property type="match status" value="1"/>
</dbReference>
<feature type="binding site" evidence="11">
    <location>
        <position position="53"/>
    </location>
    <ligand>
        <name>UMP</name>
        <dbReference type="ChEBI" id="CHEBI:57865"/>
    </ligand>
</feature>
<feature type="binding site" evidence="11">
    <location>
        <position position="169"/>
    </location>
    <ligand>
        <name>ATP</name>
        <dbReference type="ChEBI" id="CHEBI:30616"/>
    </ligand>
</feature>
<dbReference type="GO" id="GO:0005737">
    <property type="term" value="C:cytoplasm"/>
    <property type="evidence" value="ECO:0007669"/>
    <property type="project" value="UniProtKB-SubCell"/>
</dbReference>
<keyword evidence="14" id="KW-1185">Reference proteome</keyword>
<feature type="binding site" evidence="11">
    <location>
        <position position="172"/>
    </location>
    <ligand>
        <name>ATP</name>
        <dbReference type="ChEBI" id="CHEBI:30616"/>
    </ligand>
</feature>
<evidence type="ECO:0000256" key="2">
    <source>
        <dbReference type="ARBA" id="ARBA00004791"/>
    </source>
</evidence>
<gene>
    <name evidence="11" type="primary">pyrH</name>
    <name evidence="13" type="ORF">HER12_03275</name>
</gene>
<feature type="binding site" evidence="11">
    <location>
        <position position="54"/>
    </location>
    <ligand>
        <name>ATP</name>
        <dbReference type="ChEBI" id="CHEBI:30616"/>
    </ligand>
</feature>
<dbReference type="PIRSF" id="PIRSF005650">
    <property type="entry name" value="Uridylate_kin"/>
    <property type="match status" value="1"/>
</dbReference>
<comment type="similarity">
    <text evidence="3 11">Belongs to the UMP kinase family.</text>
</comment>
<dbReference type="PANTHER" id="PTHR42833">
    <property type="entry name" value="URIDYLATE KINASE"/>
    <property type="match status" value="1"/>
</dbReference>
<dbReference type="Gene3D" id="3.40.1160.10">
    <property type="entry name" value="Acetylglutamate kinase-like"/>
    <property type="match status" value="1"/>
</dbReference>
<dbReference type="GO" id="GO:0005524">
    <property type="term" value="F:ATP binding"/>
    <property type="evidence" value="ECO:0007669"/>
    <property type="project" value="UniProtKB-KW"/>
</dbReference>
<dbReference type="SUPFAM" id="SSF53633">
    <property type="entry name" value="Carbamate kinase-like"/>
    <property type="match status" value="1"/>
</dbReference>
<dbReference type="Proteomes" id="UP000584587">
    <property type="component" value="Unassembled WGS sequence"/>
</dbReference>
<feature type="binding site" evidence="11">
    <location>
        <position position="163"/>
    </location>
    <ligand>
        <name>ATP</name>
        <dbReference type="ChEBI" id="CHEBI:30616"/>
    </ligand>
</feature>
<comment type="caution">
    <text evidence="11">Lacks conserved residue(s) required for the propagation of feature annotation.</text>
</comment>
<evidence type="ECO:0000256" key="9">
    <source>
        <dbReference type="ARBA" id="ARBA00022975"/>
    </source>
</evidence>
<keyword evidence="7 11" id="KW-0418">Kinase</keyword>
<reference evidence="13 14" key="1">
    <citation type="submission" date="2020-04" db="EMBL/GenBank/DDBJ databases">
        <title>Complete genome sequence of Spiroplasma platyhelix ATCC 51748, an insect isolate.</title>
        <authorList>
            <person name="Green E.A."/>
            <person name="Klassen J.L."/>
        </authorList>
    </citation>
    <scope>NUCLEOTIDE SEQUENCE [LARGE SCALE GENOMIC DNA]</scope>
    <source>
        <strain evidence="13 14">PALS-1</strain>
    </source>
</reference>
<name>A0A846TTD0_9MOLU</name>
<evidence type="ECO:0000259" key="12">
    <source>
        <dbReference type="Pfam" id="PF00696"/>
    </source>
</evidence>
<dbReference type="RefSeq" id="WP_168105235.1">
    <property type="nucleotide sequence ID" value="NZ_CP051215.1"/>
</dbReference>
<evidence type="ECO:0000313" key="13">
    <source>
        <dbReference type="EMBL" id="NKE38765.1"/>
    </source>
</evidence>
<evidence type="ECO:0000256" key="8">
    <source>
        <dbReference type="ARBA" id="ARBA00022840"/>
    </source>
</evidence>
<dbReference type="InterPro" id="IPR036393">
    <property type="entry name" value="AceGlu_kinase-like_sf"/>
</dbReference>
<feature type="binding site" evidence="11">
    <location>
        <begin position="12"/>
        <end position="15"/>
    </location>
    <ligand>
        <name>ATP</name>
        <dbReference type="ChEBI" id="CHEBI:30616"/>
    </ligand>
</feature>
<evidence type="ECO:0000256" key="4">
    <source>
        <dbReference type="ARBA" id="ARBA00022490"/>
    </source>
</evidence>
<dbReference type="FunFam" id="3.40.1160.10:FF:000001">
    <property type="entry name" value="Uridylate kinase"/>
    <property type="match status" value="1"/>
</dbReference>
<dbReference type="GO" id="GO:0044210">
    <property type="term" value="P:'de novo' CTP biosynthetic process"/>
    <property type="evidence" value="ECO:0007669"/>
    <property type="project" value="UniProtKB-UniRule"/>
</dbReference>
<comment type="subcellular location">
    <subcellularLocation>
        <location evidence="1 11">Cytoplasm</location>
    </subcellularLocation>
</comment>
<protein>
    <recommendedName>
        <fullName evidence="11">Uridylate kinase</fullName>
        <shortName evidence="11">UK</shortName>
        <ecNumber evidence="11">2.7.4.22</ecNumber>
    </recommendedName>
    <alternativeName>
        <fullName evidence="11">Uridine monophosphate kinase</fullName>
        <shortName evidence="11">UMP kinase</shortName>
        <shortName evidence="11">UMPK</shortName>
    </alternativeName>
</protein>
<dbReference type="GO" id="GO:0033862">
    <property type="term" value="F:UMP kinase activity"/>
    <property type="evidence" value="ECO:0007669"/>
    <property type="project" value="UniProtKB-EC"/>
</dbReference>
<dbReference type="EMBL" id="JAAVVK010000002">
    <property type="protein sequence ID" value="NKE38765.1"/>
    <property type="molecule type" value="Genomic_DNA"/>
</dbReference>
<organism evidence="13 14">
    <name type="scientific">Spiroplasma platyhelix PALS-1</name>
    <dbReference type="NCBI Taxonomy" id="1276218"/>
    <lineage>
        <taxon>Bacteria</taxon>
        <taxon>Bacillati</taxon>
        <taxon>Mycoplasmatota</taxon>
        <taxon>Mollicutes</taxon>
        <taxon>Entomoplasmatales</taxon>
        <taxon>Spiroplasmataceae</taxon>
        <taxon>Spiroplasma</taxon>
    </lineage>
</organism>
<keyword evidence="4 11" id="KW-0963">Cytoplasm</keyword>